<accession>A0A6P2HWP8</accession>
<name>A0A6P2HWP8_BURL3</name>
<proteinExistence type="predicted"/>
<feature type="region of interest" description="Disordered" evidence="1">
    <location>
        <begin position="1"/>
        <end position="36"/>
    </location>
</feature>
<organism evidence="2 3">
    <name type="scientific">Burkholderia lata (strain ATCC 17760 / DSM 23089 / LMG 22485 / NCIMB 9086 / R18194 / 383)</name>
    <dbReference type="NCBI Taxonomy" id="482957"/>
    <lineage>
        <taxon>Bacteria</taxon>
        <taxon>Pseudomonadati</taxon>
        <taxon>Pseudomonadota</taxon>
        <taxon>Betaproteobacteria</taxon>
        <taxon>Burkholderiales</taxon>
        <taxon>Burkholderiaceae</taxon>
        <taxon>Burkholderia</taxon>
        <taxon>Burkholderia cepacia complex</taxon>
    </lineage>
</organism>
<dbReference type="EMBL" id="CABVPW010000003">
    <property type="protein sequence ID" value="VWB21374.1"/>
    <property type="molecule type" value="Genomic_DNA"/>
</dbReference>
<sequence length="71" mass="6745">MPRIGAAGDDAGTAAAADAVSGDGSGGRSGAVWQADSARHSADANGAMGDLDMVSYAYAICASGNGALEIA</sequence>
<feature type="compositionally biased region" description="Low complexity" evidence="1">
    <location>
        <begin position="1"/>
        <end position="22"/>
    </location>
</feature>
<protein>
    <submittedName>
        <fullName evidence="2">Uncharacterized protein</fullName>
    </submittedName>
</protein>
<reference evidence="2 3" key="1">
    <citation type="submission" date="2019-09" db="EMBL/GenBank/DDBJ databases">
        <authorList>
            <person name="Depoorter E."/>
        </authorList>
    </citation>
    <scope>NUCLEOTIDE SEQUENCE [LARGE SCALE GENOMIC DNA]</scope>
    <source>
        <strain evidence="2">LMG 23254</strain>
    </source>
</reference>
<dbReference type="AlphaFoldDB" id="A0A6P2HWP8"/>
<dbReference type="Proteomes" id="UP000494218">
    <property type="component" value="Unassembled WGS sequence"/>
</dbReference>
<gene>
    <name evidence="2" type="ORF">BLA23254_00854</name>
</gene>
<evidence type="ECO:0000313" key="3">
    <source>
        <dbReference type="Proteomes" id="UP000494218"/>
    </source>
</evidence>
<evidence type="ECO:0000256" key="1">
    <source>
        <dbReference type="SAM" id="MobiDB-lite"/>
    </source>
</evidence>
<evidence type="ECO:0000313" key="2">
    <source>
        <dbReference type="EMBL" id="VWB21374.1"/>
    </source>
</evidence>